<sequence>MARSSAYIKCVIYMTLENFCPLLWHPPTLFFRRNFQPSFHQAAYGLGSVERIFISPSLNRSTLISSETHTPHGVETRCWPASSFLIIAY</sequence>
<name>A0ABU7U296_9PROT</name>
<organism evidence="1 2">
    <name type="scientific">Sorlinia euscelidii</name>
    <dbReference type="NCBI Taxonomy" id="3081148"/>
    <lineage>
        <taxon>Bacteria</taxon>
        <taxon>Pseudomonadati</taxon>
        <taxon>Pseudomonadota</taxon>
        <taxon>Alphaproteobacteria</taxon>
        <taxon>Acetobacterales</taxon>
        <taxon>Acetobacteraceae</taxon>
        <taxon>Sorlinia</taxon>
    </lineage>
</organism>
<evidence type="ECO:0000313" key="2">
    <source>
        <dbReference type="Proteomes" id="UP001312908"/>
    </source>
</evidence>
<dbReference type="Proteomes" id="UP001312908">
    <property type="component" value="Unassembled WGS sequence"/>
</dbReference>
<accession>A0ABU7U296</accession>
<comment type="caution">
    <text evidence="1">The sequence shown here is derived from an EMBL/GenBank/DDBJ whole genome shotgun (WGS) entry which is preliminary data.</text>
</comment>
<gene>
    <name evidence="1" type="ORF">DOFOFD_07470</name>
</gene>
<proteinExistence type="predicted"/>
<reference evidence="1 2" key="1">
    <citation type="submission" date="2023-10" db="EMBL/GenBank/DDBJ databases">
        <title>Sorlinia euscelidii gen. nov., sp. nov., an acetic acid bacteria isolated from the gut of Euscelidius variegatus emitter.</title>
        <authorList>
            <person name="Michoud G."/>
            <person name="Marasco R."/>
            <person name="Seferji K."/>
            <person name="Gonella E."/>
            <person name="Garuglieri E."/>
            <person name="Alma A."/>
            <person name="Mapelli F."/>
            <person name="Borin S."/>
            <person name="Daffonchio D."/>
            <person name="Crotti E."/>
        </authorList>
    </citation>
    <scope>NUCLEOTIDE SEQUENCE [LARGE SCALE GENOMIC DNA]</scope>
    <source>
        <strain evidence="1 2">EV16P</strain>
    </source>
</reference>
<dbReference type="EMBL" id="JAWJZY010000003">
    <property type="protein sequence ID" value="MEE8658848.1"/>
    <property type="molecule type" value="Genomic_DNA"/>
</dbReference>
<keyword evidence="2" id="KW-1185">Reference proteome</keyword>
<evidence type="ECO:0000313" key="1">
    <source>
        <dbReference type="EMBL" id="MEE8658848.1"/>
    </source>
</evidence>
<protein>
    <submittedName>
        <fullName evidence="1">Uncharacterized protein</fullName>
    </submittedName>
</protein>